<accession>A0A418ST51</accession>
<name>A0A418ST51_9RHOB</name>
<dbReference type="Gene3D" id="3.40.50.150">
    <property type="entry name" value="Vaccinia Virus protein VP39"/>
    <property type="match status" value="1"/>
</dbReference>
<dbReference type="Proteomes" id="UP000284202">
    <property type="component" value="Unassembled WGS sequence"/>
</dbReference>
<proteinExistence type="predicted"/>
<keyword evidence="2" id="KW-0808">Transferase</keyword>
<dbReference type="PANTHER" id="PTHR43861">
    <property type="entry name" value="TRANS-ACONITATE 2-METHYLTRANSFERASE-RELATED"/>
    <property type="match status" value="1"/>
</dbReference>
<dbReference type="CDD" id="cd02440">
    <property type="entry name" value="AdoMet_MTases"/>
    <property type="match status" value="1"/>
</dbReference>
<feature type="domain" description="Methyltransferase" evidence="1">
    <location>
        <begin position="54"/>
        <end position="161"/>
    </location>
</feature>
<dbReference type="GO" id="GO:0032259">
    <property type="term" value="P:methylation"/>
    <property type="evidence" value="ECO:0007669"/>
    <property type="project" value="UniProtKB-KW"/>
</dbReference>
<dbReference type="GO" id="GO:0008168">
    <property type="term" value="F:methyltransferase activity"/>
    <property type="evidence" value="ECO:0007669"/>
    <property type="project" value="UniProtKB-KW"/>
</dbReference>
<dbReference type="SUPFAM" id="SSF53335">
    <property type="entry name" value="S-adenosyl-L-methionine-dependent methyltransferases"/>
    <property type="match status" value="1"/>
</dbReference>
<evidence type="ECO:0000313" key="2">
    <source>
        <dbReference type="EMBL" id="RJE84156.1"/>
    </source>
</evidence>
<dbReference type="AlphaFoldDB" id="A0A418ST51"/>
<protein>
    <submittedName>
        <fullName evidence="2">Methyltransferase domain-containing protein</fullName>
    </submittedName>
</protein>
<keyword evidence="3" id="KW-1185">Reference proteome</keyword>
<reference evidence="3" key="1">
    <citation type="submission" date="2018-09" db="EMBL/GenBank/DDBJ databases">
        <title>Acidovorax cavernicola nov. sp. isolated from Gruta de las Maravillas (Aracena, Spain).</title>
        <authorList>
            <person name="Jurado V."/>
            <person name="Gutierrez-Patricio S."/>
            <person name="Gonzalez-Pimentel J.L."/>
            <person name="Miller A.Z."/>
            <person name="Laiz L."/>
            <person name="Saiz-Jimenez C."/>
        </authorList>
    </citation>
    <scope>NUCLEOTIDE SEQUENCE [LARGE SCALE GENOMIC DNA]</scope>
    <source>
        <strain evidence="3">1011MAR3C25</strain>
    </source>
</reference>
<dbReference type="PANTHER" id="PTHR43861:SF6">
    <property type="entry name" value="METHYLTRANSFERASE TYPE 11"/>
    <property type="match status" value="1"/>
</dbReference>
<gene>
    <name evidence="2" type="ORF">D3P04_14210</name>
</gene>
<keyword evidence="2" id="KW-0489">Methyltransferase</keyword>
<sequence>MLPNPALTGLSNHLAGIGQNKEKTLERLNLALPYSPTEFAIHSLRYLPLRGIVAGKRVLDIACGEGLGTSLISRWGAAHVVGVDVAGTAISVAKARLAEKEKANVEFIRDDAISYLERTTEDFDIIISAETVEHLENPRRFLELCRSRLTADGSFVVTCPNDHYYYGGGQTMNRYHLASYRFEDFKALAEDVLGAGEWALGAPLNGFGLFPLSITELDAGDYRDALMRRRGLGGETVPVPDVMQNGLTPGNSLFYLGAWGSLSLRRAFGVAIPRGSNHRLGDLRSVSEDIAQGAVRRMALVHDGEITADEVTALRDLLRGKYTVEAFAWTGDTRALGMALLNGPIFDNIHFETPAAFEAVAEWMTVSAPTSEFLDRYGARWSAATLTVRPDIQYPSDHNLAFADGAFGRAAAIRKARTATGERAVLWCAEASGAGNPDAAAPVTAHRIAVVMPAHAERESVHALIAAAQTKAGLTGLTIISINAGAPPQKIMSSLAEADALLCLDGTGTARRAAEQAIRHGLAVIVPSTHPLASILGDAQKPLVMVQPDVIALDQALQIIYLDPRVRSRIRAENLALAEHMTTNARGVFWTRALAQAQLSCNRYGAPLRAAVLKAAAQVTRSVPPINLLAIEAERDALRAECERLRRRDHDNTQ</sequence>
<dbReference type="InterPro" id="IPR025714">
    <property type="entry name" value="Methyltranfer_dom"/>
</dbReference>
<evidence type="ECO:0000259" key="1">
    <source>
        <dbReference type="Pfam" id="PF13847"/>
    </source>
</evidence>
<dbReference type="EMBL" id="QZCG01000009">
    <property type="protein sequence ID" value="RJE84156.1"/>
    <property type="molecule type" value="Genomic_DNA"/>
</dbReference>
<dbReference type="InterPro" id="IPR029063">
    <property type="entry name" value="SAM-dependent_MTases_sf"/>
</dbReference>
<organism evidence="2 3">
    <name type="scientific">Paracoccus onubensis</name>
    <dbReference type="NCBI Taxonomy" id="1675788"/>
    <lineage>
        <taxon>Bacteria</taxon>
        <taxon>Pseudomonadati</taxon>
        <taxon>Pseudomonadota</taxon>
        <taxon>Alphaproteobacteria</taxon>
        <taxon>Rhodobacterales</taxon>
        <taxon>Paracoccaceae</taxon>
        <taxon>Paracoccus</taxon>
    </lineage>
</organism>
<dbReference type="Pfam" id="PF13847">
    <property type="entry name" value="Methyltransf_31"/>
    <property type="match status" value="1"/>
</dbReference>
<comment type="caution">
    <text evidence="2">The sequence shown here is derived from an EMBL/GenBank/DDBJ whole genome shotgun (WGS) entry which is preliminary data.</text>
</comment>
<dbReference type="OrthoDB" id="3783712at2"/>
<evidence type="ECO:0000313" key="3">
    <source>
        <dbReference type="Proteomes" id="UP000284202"/>
    </source>
</evidence>